<evidence type="ECO:0000313" key="2">
    <source>
        <dbReference type="Proteomes" id="UP000781958"/>
    </source>
</evidence>
<gene>
    <name evidence="1" type="ORF">J2851_007119</name>
</gene>
<name>A0ABS4SXT5_9PROT</name>
<protein>
    <submittedName>
        <fullName evidence="1">Uncharacterized protein</fullName>
    </submittedName>
</protein>
<dbReference type="Proteomes" id="UP000781958">
    <property type="component" value="Unassembled WGS sequence"/>
</dbReference>
<proteinExistence type="predicted"/>
<evidence type="ECO:0000313" key="1">
    <source>
        <dbReference type="EMBL" id="MBP2297297.1"/>
    </source>
</evidence>
<comment type="caution">
    <text evidence="1">The sequence shown here is derived from an EMBL/GenBank/DDBJ whole genome shotgun (WGS) entry which is preliminary data.</text>
</comment>
<organism evidence="1 2">
    <name type="scientific">Azospirillum rugosum</name>
    <dbReference type="NCBI Taxonomy" id="416170"/>
    <lineage>
        <taxon>Bacteria</taxon>
        <taxon>Pseudomonadati</taxon>
        <taxon>Pseudomonadota</taxon>
        <taxon>Alphaproteobacteria</taxon>
        <taxon>Rhodospirillales</taxon>
        <taxon>Azospirillaceae</taxon>
        <taxon>Azospirillum</taxon>
    </lineage>
</organism>
<reference evidence="1 2" key="1">
    <citation type="submission" date="2021-03" db="EMBL/GenBank/DDBJ databases">
        <title>Genomic Encyclopedia of Type Strains, Phase III (KMG-III): the genomes of soil and plant-associated and newly described type strains.</title>
        <authorList>
            <person name="Whitman W."/>
        </authorList>
    </citation>
    <scope>NUCLEOTIDE SEQUENCE [LARGE SCALE GENOMIC DNA]</scope>
    <source>
        <strain evidence="1 2">IMMIB AFH-6</strain>
    </source>
</reference>
<dbReference type="EMBL" id="JAGINP010000052">
    <property type="protein sequence ID" value="MBP2297297.1"/>
    <property type="molecule type" value="Genomic_DNA"/>
</dbReference>
<sequence>METLVFAILAVLVLGFLLVLGILGAATVHAAALVVLESRRPVLSGQPN</sequence>
<keyword evidence="2" id="KW-1185">Reference proteome</keyword>
<accession>A0ABS4SXT5</accession>
<dbReference type="RefSeq" id="WP_209774022.1">
    <property type="nucleotide sequence ID" value="NZ_JAGINP010000052.1"/>
</dbReference>